<proteinExistence type="predicted"/>
<dbReference type="Gene3D" id="1.25.40.10">
    <property type="entry name" value="Tetratricopeptide repeat domain"/>
    <property type="match status" value="2"/>
</dbReference>
<evidence type="ECO:0008006" key="4">
    <source>
        <dbReference type="Google" id="ProtNLM"/>
    </source>
</evidence>
<keyword evidence="1" id="KW-0472">Membrane</keyword>
<reference evidence="2 3" key="1">
    <citation type="submission" date="2020-08" db="EMBL/GenBank/DDBJ databases">
        <title>A Genomic Blueprint of the Chicken Gut Microbiome.</title>
        <authorList>
            <person name="Gilroy R."/>
            <person name="Ravi A."/>
            <person name="Getino M."/>
            <person name="Pursley I."/>
            <person name="Horton D.L."/>
            <person name="Alikhan N.-F."/>
            <person name="Baker D."/>
            <person name="Gharbi K."/>
            <person name="Hall N."/>
            <person name="Watson M."/>
            <person name="Adriaenssens E.M."/>
            <person name="Foster-Nyarko E."/>
            <person name="Jarju S."/>
            <person name="Secka A."/>
            <person name="Antonio M."/>
            <person name="Oren A."/>
            <person name="Chaudhuri R."/>
            <person name="La Ragione R.M."/>
            <person name="Hildebrand F."/>
            <person name="Pallen M.J."/>
        </authorList>
    </citation>
    <scope>NUCLEOTIDE SEQUENCE [LARGE SCALE GENOMIC DNA]</scope>
    <source>
        <strain evidence="2 3">Sa3CUN1</strain>
    </source>
</reference>
<organism evidence="2 3">
    <name type="scientific">Clostridium gallinarum</name>
    <dbReference type="NCBI Taxonomy" id="2762246"/>
    <lineage>
        <taxon>Bacteria</taxon>
        <taxon>Bacillati</taxon>
        <taxon>Bacillota</taxon>
        <taxon>Clostridia</taxon>
        <taxon>Eubacteriales</taxon>
        <taxon>Clostridiaceae</taxon>
        <taxon>Clostridium</taxon>
    </lineage>
</organism>
<comment type="caution">
    <text evidence="2">The sequence shown here is derived from an EMBL/GenBank/DDBJ whole genome shotgun (WGS) entry which is preliminary data.</text>
</comment>
<accession>A0ABR8Q4P8</accession>
<protein>
    <recommendedName>
        <fullName evidence="4">TPR repeat-containing protein</fullName>
    </recommendedName>
</protein>
<keyword evidence="1" id="KW-1133">Transmembrane helix</keyword>
<sequence>MLAIKRNKILLIIISIIIVSLFGVASTLVLNKSINLKKSYALKLIGIIEKDEESLLTKEELEDYEIKINQELEKELNEKKDKFKIKSAYYALGAIEFVKGENYKSIDYLYEALKYNNYKDVKDTEYEVDIRIYSGLSSNYIKLKKAEEASVFFEEAKKIALNNNKREVLSDLYYAKAKANVISGHNINASINLMIKALDYTELDSNKVRDYLYLATLYKLTNEFHLALDYTVNALEIAMELRDDTLINDCLINLGENYYIKRNYAKTITIYEQFIDEYGLENTNNIIDVYGYLAYCYAKKGDYTNYEMYKEKYLNIANESNSIEDLIWLYSNCVELEADFNNLDIAKEYLNKAQDLYENHSDE</sequence>
<keyword evidence="1" id="KW-0812">Transmembrane</keyword>
<feature type="transmembrane region" description="Helical" evidence="1">
    <location>
        <begin position="9"/>
        <end position="30"/>
    </location>
</feature>
<dbReference type="EMBL" id="JACSQZ010000031">
    <property type="protein sequence ID" value="MBD7915375.1"/>
    <property type="molecule type" value="Genomic_DNA"/>
</dbReference>
<dbReference type="RefSeq" id="WP_191750138.1">
    <property type="nucleotide sequence ID" value="NZ_JACSQZ010000031.1"/>
</dbReference>
<evidence type="ECO:0000256" key="1">
    <source>
        <dbReference type="SAM" id="Phobius"/>
    </source>
</evidence>
<dbReference type="InterPro" id="IPR011990">
    <property type="entry name" value="TPR-like_helical_dom_sf"/>
</dbReference>
<evidence type="ECO:0000313" key="3">
    <source>
        <dbReference type="Proteomes" id="UP000640335"/>
    </source>
</evidence>
<keyword evidence="3" id="KW-1185">Reference proteome</keyword>
<gene>
    <name evidence="2" type="ORF">H9660_09465</name>
</gene>
<name>A0ABR8Q4P8_9CLOT</name>
<dbReference type="Proteomes" id="UP000640335">
    <property type="component" value="Unassembled WGS sequence"/>
</dbReference>
<evidence type="ECO:0000313" key="2">
    <source>
        <dbReference type="EMBL" id="MBD7915375.1"/>
    </source>
</evidence>
<dbReference type="SUPFAM" id="SSF48452">
    <property type="entry name" value="TPR-like"/>
    <property type="match status" value="1"/>
</dbReference>